<dbReference type="AlphaFoldDB" id="A0AAV6N1E2"/>
<organism evidence="2 3">
    <name type="scientific">Cucurbita argyrosperma subsp. sororia</name>
    <dbReference type="NCBI Taxonomy" id="37648"/>
    <lineage>
        <taxon>Eukaryota</taxon>
        <taxon>Viridiplantae</taxon>
        <taxon>Streptophyta</taxon>
        <taxon>Embryophyta</taxon>
        <taxon>Tracheophyta</taxon>
        <taxon>Spermatophyta</taxon>
        <taxon>Magnoliopsida</taxon>
        <taxon>eudicotyledons</taxon>
        <taxon>Gunneridae</taxon>
        <taxon>Pentapetalae</taxon>
        <taxon>rosids</taxon>
        <taxon>fabids</taxon>
        <taxon>Cucurbitales</taxon>
        <taxon>Cucurbitaceae</taxon>
        <taxon>Cucurbiteae</taxon>
        <taxon>Cucurbita</taxon>
    </lineage>
</organism>
<feature type="compositionally biased region" description="Basic and acidic residues" evidence="1">
    <location>
        <begin position="11"/>
        <end position="21"/>
    </location>
</feature>
<sequence>MNEAISMDSDLTGRRNAETGPRDRNLRFICGGIRRLTSGLYNCPGDLWEVATAAANPRIASVIRTVRKFGSVLAKIGFLSMEAEKIKPMKFGFDELVLVNDVRASGFSFVE</sequence>
<reference evidence="2 3" key="1">
    <citation type="journal article" date="2021" name="Hortic Res">
        <title>The domestication of Cucurbita argyrosperma as revealed by the genome of its wild relative.</title>
        <authorList>
            <person name="Barrera-Redondo J."/>
            <person name="Sanchez-de la Vega G."/>
            <person name="Aguirre-Liguori J.A."/>
            <person name="Castellanos-Morales G."/>
            <person name="Gutierrez-Guerrero Y.T."/>
            <person name="Aguirre-Dugua X."/>
            <person name="Aguirre-Planter E."/>
            <person name="Tenaillon M.I."/>
            <person name="Lira-Saade R."/>
            <person name="Eguiarte L.E."/>
        </authorList>
    </citation>
    <scope>NUCLEOTIDE SEQUENCE [LARGE SCALE GENOMIC DNA]</scope>
    <source>
        <strain evidence="2">JBR-2021</strain>
    </source>
</reference>
<protein>
    <submittedName>
        <fullName evidence="2">Uncharacterized protein</fullName>
    </submittedName>
</protein>
<evidence type="ECO:0000256" key="1">
    <source>
        <dbReference type="SAM" id="MobiDB-lite"/>
    </source>
</evidence>
<keyword evidence="3" id="KW-1185">Reference proteome</keyword>
<feature type="region of interest" description="Disordered" evidence="1">
    <location>
        <begin position="1"/>
        <end position="21"/>
    </location>
</feature>
<name>A0AAV6N1E2_9ROSI</name>
<accession>A0AAV6N1E2</accession>
<proteinExistence type="predicted"/>
<evidence type="ECO:0000313" key="2">
    <source>
        <dbReference type="EMBL" id="KAG6590170.1"/>
    </source>
</evidence>
<dbReference type="EMBL" id="JAGKQH010000010">
    <property type="protein sequence ID" value="KAG6590170.1"/>
    <property type="molecule type" value="Genomic_DNA"/>
</dbReference>
<comment type="caution">
    <text evidence="2">The sequence shown here is derived from an EMBL/GenBank/DDBJ whole genome shotgun (WGS) entry which is preliminary data.</text>
</comment>
<dbReference type="Proteomes" id="UP000685013">
    <property type="component" value="Chromosome 10"/>
</dbReference>
<gene>
    <name evidence="2" type="ORF">SDJN03_15593</name>
</gene>
<feature type="non-terminal residue" evidence="2">
    <location>
        <position position="1"/>
    </location>
</feature>
<evidence type="ECO:0000313" key="3">
    <source>
        <dbReference type="Proteomes" id="UP000685013"/>
    </source>
</evidence>